<keyword evidence="4" id="KW-0496">Mitochondrion</keyword>
<reference evidence="5" key="1">
    <citation type="submission" date="2020-05" db="EMBL/GenBank/DDBJ databases">
        <authorList>
            <person name="Chiriac C."/>
            <person name="Salcher M."/>
            <person name="Ghai R."/>
            <person name="Kavagutti S V."/>
        </authorList>
    </citation>
    <scope>NUCLEOTIDE SEQUENCE</scope>
</reference>
<dbReference type="InterPro" id="IPR038375">
    <property type="entry name" value="NDUFAF7_sf"/>
</dbReference>
<proteinExistence type="predicted"/>
<dbReference type="InterPro" id="IPR003788">
    <property type="entry name" value="NDUFAF7"/>
</dbReference>
<dbReference type="PANTHER" id="PTHR12049">
    <property type="entry name" value="PROTEIN ARGININE METHYLTRANSFERASE NDUFAF7, MITOCHONDRIAL"/>
    <property type="match status" value="1"/>
</dbReference>
<dbReference type="GO" id="GO:0035243">
    <property type="term" value="F:protein-arginine omega-N symmetric methyltransferase activity"/>
    <property type="evidence" value="ECO:0007669"/>
    <property type="project" value="TreeGrafter"/>
</dbReference>
<evidence type="ECO:0000313" key="6">
    <source>
        <dbReference type="EMBL" id="CAB4791555.1"/>
    </source>
</evidence>
<dbReference type="EMBL" id="CAEUNJ010000032">
    <property type="protein sequence ID" value="CAB4371527.1"/>
    <property type="molecule type" value="Genomic_DNA"/>
</dbReference>
<protein>
    <submittedName>
        <fullName evidence="5">Unannotated protein</fullName>
    </submittedName>
</protein>
<dbReference type="PANTHER" id="PTHR12049:SF7">
    <property type="entry name" value="PROTEIN ARGININE METHYLTRANSFERASE NDUFAF7, MITOCHONDRIAL"/>
    <property type="match status" value="1"/>
</dbReference>
<name>A0A6J6ANL0_9ZZZZ</name>
<dbReference type="GO" id="GO:0032259">
    <property type="term" value="P:methylation"/>
    <property type="evidence" value="ECO:0007669"/>
    <property type="project" value="UniProtKB-KW"/>
</dbReference>
<evidence type="ECO:0000256" key="4">
    <source>
        <dbReference type="ARBA" id="ARBA00023128"/>
    </source>
</evidence>
<evidence type="ECO:0000256" key="2">
    <source>
        <dbReference type="ARBA" id="ARBA00022603"/>
    </source>
</evidence>
<dbReference type="Gene3D" id="3.40.50.12710">
    <property type="match status" value="1"/>
</dbReference>
<gene>
    <name evidence="6" type="ORF">UFOPK2969_00874</name>
    <name evidence="7" type="ORF">UFOPK3010_00333</name>
    <name evidence="8" type="ORF">UFOPK3785_01382</name>
    <name evidence="5" type="ORF">UFOPK4201_00884</name>
</gene>
<dbReference type="EMBL" id="CAFAAD010000055">
    <property type="protein sequence ID" value="CAB4791555.1"/>
    <property type="molecule type" value="Genomic_DNA"/>
</dbReference>
<dbReference type="GO" id="GO:0005739">
    <property type="term" value="C:mitochondrion"/>
    <property type="evidence" value="ECO:0007669"/>
    <property type="project" value="UniProtKB-SubCell"/>
</dbReference>
<dbReference type="SUPFAM" id="SSF53335">
    <property type="entry name" value="S-adenosyl-L-methionine-dependent methyltransferases"/>
    <property type="match status" value="1"/>
</dbReference>
<dbReference type="AlphaFoldDB" id="A0A6J6ANL0"/>
<evidence type="ECO:0000313" key="5">
    <source>
        <dbReference type="EMBL" id="CAB4371527.1"/>
    </source>
</evidence>
<dbReference type="InterPro" id="IPR029063">
    <property type="entry name" value="SAM-dependent_MTases_sf"/>
</dbReference>
<dbReference type="Pfam" id="PF02636">
    <property type="entry name" value="Methyltransf_28"/>
    <property type="match status" value="1"/>
</dbReference>
<evidence type="ECO:0000313" key="7">
    <source>
        <dbReference type="EMBL" id="CAB4796430.1"/>
    </source>
</evidence>
<organism evidence="5">
    <name type="scientific">freshwater metagenome</name>
    <dbReference type="NCBI Taxonomy" id="449393"/>
    <lineage>
        <taxon>unclassified sequences</taxon>
        <taxon>metagenomes</taxon>
        <taxon>ecological metagenomes</taxon>
    </lineage>
</organism>
<evidence type="ECO:0000256" key="1">
    <source>
        <dbReference type="ARBA" id="ARBA00004173"/>
    </source>
</evidence>
<comment type="subcellular location">
    <subcellularLocation>
        <location evidence="1">Mitochondrion</location>
    </subcellularLocation>
</comment>
<sequence>MSFSQYMDIALYDESIGFYATNGRAGRRGDFLTSPEVGPLFGALLARRLDEEWFALGSPDTFVVVEFGAGPGTLARSIAFAAPECARALRYLMVERSAEQRAAHADHLEGWLGDLDAAGVDSFVRGVGPGPQFASSPNAPYGITGVVLANELLDNLAFDIVRHDGAGNFERLDVHHAEDGLEFVVVPTEVPTPLESVLSSAAPGEWMPLQVHATQWLAAAIDRVDRGVVIAIDYGATTAEIAARPEMGWLRTFAGQERGGHPLDDPGTCDITTDVAVDQLGTIARPSVLTTQRQFLERLGIVQLVEEGRQVWAEKASTPDVAALRARSRIGEAEALLEPGGLGDFVVLEWTV</sequence>
<dbReference type="EMBL" id="CAFAAM010000029">
    <property type="protein sequence ID" value="CAB4796430.1"/>
    <property type="molecule type" value="Genomic_DNA"/>
</dbReference>
<dbReference type="EMBL" id="CAFBNJ010000078">
    <property type="protein sequence ID" value="CAB4959474.1"/>
    <property type="molecule type" value="Genomic_DNA"/>
</dbReference>
<accession>A0A6J6ANL0</accession>
<evidence type="ECO:0000256" key="3">
    <source>
        <dbReference type="ARBA" id="ARBA00022679"/>
    </source>
</evidence>
<keyword evidence="3" id="KW-0808">Transferase</keyword>
<keyword evidence="2" id="KW-0489">Methyltransferase</keyword>
<evidence type="ECO:0000313" key="8">
    <source>
        <dbReference type="EMBL" id="CAB4959474.1"/>
    </source>
</evidence>